<protein>
    <recommendedName>
        <fullName evidence="1">DUF3592 domain-containing protein</fullName>
    </recommendedName>
</protein>
<name>A0A174F1H3_9FIRM</name>
<proteinExistence type="predicted"/>
<dbReference type="InterPro" id="IPR021994">
    <property type="entry name" value="DUF3592"/>
</dbReference>
<gene>
    <name evidence="3" type="ORF">ERS852392_03126</name>
    <name evidence="2" type="ORF">ERS852444_03407</name>
</gene>
<dbReference type="Pfam" id="PF12158">
    <property type="entry name" value="DUF3592"/>
    <property type="match status" value="1"/>
</dbReference>
<accession>A0A174F1H3</accession>
<dbReference type="Proteomes" id="UP000095453">
    <property type="component" value="Unassembled WGS sequence"/>
</dbReference>
<dbReference type="EMBL" id="CYYR01000029">
    <property type="protein sequence ID" value="CUO42619.1"/>
    <property type="molecule type" value="Genomic_DNA"/>
</dbReference>
<reference evidence="4 5" key="1">
    <citation type="submission" date="2015-09" db="EMBL/GenBank/DDBJ databases">
        <authorList>
            <consortium name="Pathogen Informatics"/>
        </authorList>
    </citation>
    <scope>NUCLEOTIDE SEQUENCE [LARGE SCALE GENOMIC DNA]</scope>
    <source>
        <strain evidence="3 4">2789STDY5608835</strain>
        <strain evidence="2 5">2789STDY5608887</strain>
    </source>
</reference>
<feature type="domain" description="DUF3592" evidence="1">
    <location>
        <begin position="20"/>
        <end position="92"/>
    </location>
</feature>
<evidence type="ECO:0000259" key="1">
    <source>
        <dbReference type="Pfam" id="PF12158"/>
    </source>
</evidence>
<evidence type="ECO:0000313" key="4">
    <source>
        <dbReference type="Proteomes" id="UP000095395"/>
    </source>
</evidence>
<sequence>MFGFIKRKCTAETLGTIVKKRWNGNLWFITVEYFVEGQSYIVKEQLTYKVEKKYKVGKVPVGMHSTSALKSIDINASVRVKYNPNKPKQSYLPDNNGLHLG</sequence>
<dbReference type="AlphaFoldDB" id="A0A174F1H3"/>
<organism evidence="3 4">
    <name type="scientific">Roseburia inulinivorans</name>
    <dbReference type="NCBI Taxonomy" id="360807"/>
    <lineage>
        <taxon>Bacteria</taxon>
        <taxon>Bacillati</taxon>
        <taxon>Bacillota</taxon>
        <taxon>Clostridia</taxon>
        <taxon>Lachnospirales</taxon>
        <taxon>Lachnospiraceae</taxon>
        <taxon>Roseburia</taxon>
    </lineage>
</organism>
<evidence type="ECO:0000313" key="5">
    <source>
        <dbReference type="Proteomes" id="UP000095453"/>
    </source>
</evidence>
<dbReference type="Proteomes" id="UP000095395">
    <property type="component" value="Unassembled WGS sequence"/>
</dbReference>
<dbReference type="EMBL" id="CYXX01000042">
    <property type="protein sequence ID" value="CUN30105.1"/>
    <property type="molecule type" value="Genomic_DNA"/>
</dbReference>
<evidence type="ECO:0000313" key="3">
    <source>
        <dbReference type="EMBL" id="CUO42619.1"/>
    </source>
</evidence>
<evidence type="ECO:0000313" key="2">
    <source>
        <dbReference type="EMBL" id="CUN30105.1"/>
    </source>
</evidence>
<dbReference type="RefSeq" id="WP_055172073.1">
    <property type="nucleotide sequence ID" value="NZ_CYXX01000042.1"/>
</dbReference>